<sequence length="92" mass="10764">MEASNEPADDPFPRTTSKGSFAPTEIKGNDDTLKISKKSGYDLFWDTLLYVFRDFSEYSTEYGRNLLWIVIGAFRNRLYTKPHFIDQMLRTK</sequence>
<dbReference type="EMBL" id="BPLR01014647">
    <property type="protein sequence ID" value="GIY70314.1"/>
    <property type="molecule type" value="Genomic_DNA"/>
</dbReference>
<reference evidence="2 3" key="1">
    <citation type="submission" date="2021-06" db="EMBL/GenBank/DDBJ databases">
        <title>Caerostris extrusa draft genome.</title>
        <authorList>
            <person name="Kono N."/>
            <person name="Arakawa K."/>
        </authorList>
    </citation>
    <scope>NUCLEOTIDE SEQUENCE [LARGE SCALE GENOMIC DNA]</scope>
</reference>
<comment type="caution">
    <text evidence="2">The sequence shown here is derived from an EMBL/GenBank/DDBJ whole genome shotgun (WGS) entry which is preliminary data.</text>
</comment>
<name>A0AAV4VK24_CAEEX</name>
<proteinExistence type="predicted"/>
<gene>
    <name evidence="2" type="ORF">CEXT_179371</name>
</gene>
<evidence type="ECO:0000313" key="3">
    <source>
        <dbReference type="Proteomes" id="UP001054945"/>
    </source>
</evidence>
<keyword evidence="3" id="KW-1185">Reference proteome</keyword>
<dbReference type="AlphaFoldDB" id="A0AAV4VK24"/>
<protein>
    <submittedName>
        <fullName evidence="2">Uncharacterized protein</fullName>
    </submittedName>
</protein>
<organism evidence="2 3">
    <name type="scientific">Caerostris extrusa</name>
    <name type="common">Bark spider</name>
    <name type="synonym">Caerostris bankana</name>
    <dbReference type="NCBI Taxonomy" id="172846"/>
    <lineage>
        <taxon>Eukaryota</taxon>
        <taxon>Metazoa</taxon>
        <taxon>Ecdysozoa</taxon>
        <taxon>Arthropoda</taxon>
        <taxon>Chelicerata</taxon>
        <taxon>Arachnida</taxon>
        <taxon>Araneae</taxon>
        <taxon>Araneomorphae</taxon>
        <taxon>Entelegynae</taxon>
        <taxon>Araneoidea</taxon>
        <taxon>Araneidae</taxon>
        <taxon>Caerostris</taxon>
    </lineage>
</organism>
<feature type="region of interest" description="Disordered" evidence="1">
    <location>
        <begin position="1"/>
        <end position="28"/>
    </location>
</feature>
<evidence type="ECO:0000256" key="1">
    <source>
        <dbReference type="SAM" id="MobiDB-lite"/>
    </source>
</evidence>
<accession>A0AAV4VK24</accession>
<dbReference type="Proteomes" id="UP001054945">
    <property type="component" value="Unassembled WGS sequence"/>
</dbReference>
<evidence type="ECO:0000313" key="2">
    <source>
        <dbReference type="EMBL" id="GIY70314.1"/>
    </source>
</evidence>